<protein>
    <submittedName>
        <fullName evidence="1">tRNAU1AP</fullName>
    </submittedName>
</protein>
<dbReference type="EMBL" id="VXIV02000090">
    <property type="protein sequence ID" value="KAF6040978.1"/>
    <property type="molecule type" value="Genomic_DNA"/>
</dbReference>
<dbReference type="OrthoDB" id="446113at2759"/>
<evidence type="ECO:0000313" key="1">
    <source>
        <dbReference type="EMBL" id="KAF6040978.1"/>
    </source>
</evidence>
<proteinExistence type="predicted"/>
<dbReference type="Proteomes" id="UP000593567">
    <property type="component" value="Unassembled WGS sequence"/>
</dbReference>
<evidence type="ECO:0000313" key="2">
    <source>
        <dbReference type="Proteomes" id="UP000593567"/>
    </source>
</evidence>
<reference evidence="1" key="1">
    <citation type="submission" date="2020-06" db="EMBL/GenBank/DDBJ databases">
        <title>Draft genome of Bugula neritina, a colonial animal packing powerful symbionts and potential medicines.</title>
        <authorList>
            <person name="Rayko M."/>
        </authorList>
    </citation>
    <scope>NUCLEOTIDE SEQUENCE [LARGE SCALE GENOMIC DNA]</scope>
    <source>
        <strain evidence="1">Kwan_BN1</strain>
    </source>
</reference>
<gene>
    <name evidence="1" type="ORF">EB796_000695</name>
</gene>
<accession>A0A7J7KS61</accession>
<dbReference type="AlphaFoldDB" id="A0A7J7KS61"/>
<sequence>MDIANRDARRSATLWMGDLEPYMDNNFLVHAFREALMRTDNIIRDIKAPLNKMTGKIPGSGSSIVRFANW</sequence>
<organism evidence="1 2">
    <name type="scientific">Bugula neritina</name>
    <name type="common">Brown bryozoan</name>
    <name type="synonym">Sertularia neritina</name>
    <dbReference type="NCBI Taxonomy" id="10212"/>
    <lineage>
        <taxon>Eukaryota</taxon>
        <taxon>Metazoa</taxon>
        <taxon>Spiralia</taxon>
        <taxon>Lophotrochozoa</taxon>
        <taxon>Bryozoa</taxon>
        <taxon>Gymnolaemata</taxon>
        <taxon>Cheilostomatida</taxon>
        <taxon>Flustrina</taxon>
        <taxon>Buguloidea</taxon>
        <taxon>Bugulidae</taxon>
        <taxon>Bugula</taxon>
    </lineage>
</organism>
<keyword evidence="2" id="KW-1185">Reference proteome</keyword>
<comment type="caution">
    <text evidence="1">The sequence shown here is derived from an EMBL/GenBank/DDBJ whole genome shotgun (WGS) entry which is preliminary data.</text>
</comment>
<name>A0A7J7KS61_BUGNE</name>